<keyword evidence="2" id="KW-1185">Reference proteome</keyword>
<reference evidence="1" key="1">
    <citation type="submission" date="2020-05" db="EMBL/GenBank/DDBJ databases">
        <title>Mycena genomes resolve the evolution of fungal bioluminescence.</title>
        <authorList>
            <person name="Tsai I.J."/>
        </authorList>
    </citation>
    <scope>NUCLEOTIDE SEQUENCE</scope>
    <source>
        <strain evidence="1">CCC161011</strain>
    </source>
</reference>
<comment type="caution">
    <text evidence="1">The sequence shown here is derived from an EMBL/GenBank/DDBJ whole genome shotgun (WGS) entry which is preliminary data.</text>
</comment>
<evidence type="ECO:0000313" key="2">
    <source>
        <dbReference type="Proteomes" id="UP000620124"/>
    </source>
</evidence>
<organism evidence="1 2">
    <name type="scientific">Mycena venus</name>
    <dbReference type="NCBI Taxonomy" id="2733690"/>
    <lineage>
        <taxon>Eukaryota</taxon>
        <taxon>Fungi</taxon>
        <taxon>Dikarya</taxon>
        <taxon>Basidiomycota</taxon>
        <taxon>Agaricomycotina</taxon>
        <taxon>Agaricomycetes</taxon>
        <taxon>Agaricomycetidae</taxon>
        <taxon>Agaricales</taxon>
        <taxon>Marasmiineae</taxon>
        <taxon>Mycenaceae</taxon>
        <taxon>Mycena</taxon>
    </lineage>
</organism>
<dbReference type="Gene3D" id="1.20.1280.50">
    <property type="match status" value="1"/>
</dbReference>
<dbReference type="InterPro" id="IPR032675">
    <property type="entry name" value="LRR_dom_sf"/>
</dbReference>
<dbReference type="Gene3D" id="3.80.10.10">
    <property type="entry name" value="Ribonuclease Inhibitor"/>
    <property type="match status" value="1"/>
</dbReference>
<proteinExistence type="predicted"/>
<name>A0A8H6XMG3_9AGAR</name>
<dbReference type="EMBL" id="JACAZI010000015">
    <property type="protein sequence ID" value="KAF7343943.1"/>
    <property type="molecule type" value="Genomic_DNA"/>
</dbReference>
<protein>
    <submittedName>
        <fullName evidence="1">F-box domain-containing protein</fullName>
    </submittedName>
</protein>
<evidence type="ECO:0000313" key="1">
    <source>
        <dbReference type="EMBL" id="KAF7343943.1"/>
    </source>
</evidence>
<dbReference type="OrthoDB" id="2269034at2759"/>
<dbReference type="SUPFAM" id="SSF52047">
    <property type="entry name" value="RNI-like"/>
    <property type="match status" value="1"/>
</dbReference>
<gene>
    <name evidence="1" type="ORF">MVEN_01683100</name>
</gene>
<dbReference type="AlphaFoldDB" id="A0A8H6XMG3"/>
<accession>A0A8H6XMG3</accession>
<dbReference type="Proteomes" id="UP000620124">
    <property type="component" value="Unassembled WGS sequence"/>
</dbReference>
<sequence>MPTNHPKSLHNHHPPPSATASTLRHQLAAIDDKITCLEAQLTLLRSKRDVLSGALNSIVYPILTIPPELTTEIFGYYVHDNERSAPAMIRNSLTVASVCRAWRAIAISSGALWNNIESLLYFDRTNVDSSQKLLELCLSRSGNLPLDLDLTIWKSSESQSGLIMSLLTQYLSQCVNFRLLMDKTISFAVDHFREPLYSLKKLDIDRLWSRHIAQQTTITVFFDAPQLREAHIRCLSLPQISLPWIQLTNLHLRRQSLAQCFDILGQTPILEVLVIEPRLNSTDAQDPITAPPHVLSRLRSIKLRARGSDVFLQHLTLPILEHLSLCLSSEGVTRVKSLVARSRCSVRTLSLHDTRPFATNGCIRSLPSLRVLTLESLHWSSSEFDQFFDCMTKDRPVPALESLNLEVWYHPVIDVRSLADMLSARWTDMPGVTNIKSLSLSFDCDPKSYIFAEHGSSYNAQTVEDAVTRLRKMRREGLKIDIQSAPKWTTQYINSQMVSEIMNSP</sequence>